<name>A0ABY8MKS5_9SPIO</name>
<keyword evidence="1" id="KW-0472">Membrane</keyword>
<accession>A0ABY8MKS5</accession>
<sequence>MIKSKKSISPPEISAKKIPFHLRLRRGLLIAGGILSVGMAVIGAILPLLPTTPFLLLAAACFVRSSPRLHHWLFHNRLFGGHLRRYVNGEGLAPVSKIVILVILWGTLAVSAFLMLPSRLWWVKLLLLAVGIGVTIHILMLKTTDKKDSQPKQ</sequence>
<dbReference type="Pfam" id="PF04304">
    <property type="entry name" value="DUF454"/>
    <property type="match status" value="1"/>
</dbReference>
<dbReference type="EMBL" id="CP123443">
    <property type="protein sequence ID" value="WGK70210.1"/>
    <property type="molecule type" value="Genomic_DNA"/>
</dbReference>
<organism evidence="2 3">
    <name type="scientific">Candidatus Haliotispira prima</name>
    <dbReference type="NCBI Taxonomy" id="3034016"/>
    <lineage>
        <taxon>Bacteria</taxon>
        <taxon>Pseudomonadati</taxon>
        <taxon>Spirochaetota</taxon>
        <taxon>Spirochaetia</taxon>
        <taxon>Spirochaetales</taxon>
        <taxon>Spirochaetaceae</taxon>
        <taxon>Candidatus Haliotispira</taxon>
    </lineage>
</organism>
<reference evidence="2 3" key="1">
    <citation type="submission" date="2023-04" db="EMBL/GenBank/DDBJ databases">
        <title>Spirochaete genome identified in red abalone sample constitutes a novel genus.</title>
        <authorList>
            <person name="Sharma S.P."/>
            <person name="Purcell C.M."/>
            <person name="Hyde J.R."/>
            <person name="Severin A.J."/>
        </authorList>
    </citation>
    <scope>NUCLEOTIDE SEQUENCE [LARGE SCALE GENOMIC DNA]</scope>
    <source>
        <strain evidence="2 3">SP-2023</strain>
    </source>
</reference>
<feature type="transmembrane region" description="Helical" evidence="1">
    <location>
        <begin position="121"/>
        <end position="141"/>
    </location>
</feature>
<dbReference type="RefSeq" id="WP_326928418.1">
    <property type="nucleotide sequence ID" value="NZ_CP123443.1"/>
</dbReference>
<evidence type="ECO:0000313" key="3">
    <source>
        <dbReference type="Proteomes" id="UP001228690"/>
    </source>
</evidence>
<dbReference type="PANTHER" id="PTHR35813:SF1">
    <property type="entry name" value="INNER MEMBRANE PROTEIN YBAN"/>
    <property type="match status" value="1"/>
</dbReference>
<feature type="transmembrane region" description="Helical" evidence="1">
    <location>
        <begin position="27"/>
        <end position="48"/>
    </location>
</feature>
<dbReference type="Proteomes" id="UP001228690">
    <property type="component" value="Chromosome"/>
</dbReference>
<protein>
    <submittedName>
        <fullName evidence="2">YbaN family protein</fullName>
    </submittedName>
</protein>
<evidence type="ECO:0000256" key="1">
    <source>
        <dbReference type="SAM" id="Phobius"/>
    </source>
</evidence>
<keyword evidence="1" id="KW-1133">Transmembrane helix</keyword>
<keyword evidence="1" id="KW-0812">Transmembrane</keyword>
<proteinExistence type="predicted"/>
<dbReference type="PANTHER" id="PTHR35813">
    <property type="entry name" value="INNER MEMBRANE PROTEIN YBAN"/>
    <property type="match status" value="1"/>
</dbReference>
<keyword evidence="3" id="KW-1185">Reference proteome</keyword>
<gene>
    <name evidence="2" type="ORF">P0082_04950</name>
</gene>
<feature type="transmembrane region" description="Helical" evidence="1">
    <location>
        <begin position="95"/>
        <end position="115"/>
    </location>
</feature>
<dbReference type="InterPro" id="IPR007401">
    <property type="entry name" value="DUF454"/>
</dbReference>
<evidence type="ECO:0000313" key="2">
    <source>
        <dbReference type="EMBL" id="WGK70210.1"/>
    </source>
</evidence>